<dbReference type="Pfam" id="PF13610">
    <property type="entry name" value="DDE_Tnp_IS240"/>
    <property type="match status" value="1"/>
</dbReference>
<organism evidence="5 6">
    <name type="scientific">Kozakia baliensis</name>
    <dbReference type="NCBI Taxonomy" id="153496"/>
    <lineage>
        <taxon>Bacteria</taxon>
        <taxon>Pseudomonadati</taxon>
        <taxon>Pseudomonadota</taxon>
        <taxon>Alphaproteobacteria</taxon>
        <taxon>Acetobacterales</taxon>
        <taxon>Acetobacteraceae</taxon>
        <taxon>Kozakia</taxon>
    </lineage>
</organism>
<reference evidence="5 6" key="1">
    <citation type="journal article" date="2016" name="Microb. Cell Fact.">
        <title>Dissection of exopolysaccharide biosynthesis in Kozakia baliensis.</title>
        <authorList>
            <person name="Brandt J.U."/>
            <person name="Jakob F."/>
            <person name="Behr J."/>
            <person name="Geissler A.J."/>
            <person name="Vogel R.F."/>
        </authorList>
    </citation>
    <scope>NUCLEOTIDE SEQUENCE [LARGE SCALE GENOMIC DNA]</scope>
    <source>
        <strain evidence="5 6">DSM 14400</strain>
        <plasmid evidence="6">Plasmid pkb14400_1</plasmid>
    </source>
</reference>
<dbReference type="Proteomes" id="UP000179145">
    <property type="component" value="Plasmid pKB14400_1"/>
</dbReference>
<keyword evidence="3" id="KW-0233">DNA recombination</keyword>
<keyword evidence="2" id="KW-0238">DNA-binding</keyword>
<evidence type="ECO:0000256" key="2">
    <source>
        <dbReference type="ARBA" id="ARBA00023125"/>
    </source>
</evidence>
<feature type="domain" description="DDE" evidence="4">
    <location>
        <begin position="76"/>
        <end position="203"/>
    </location>
</feature>
<gene>
    <name evidence="5" type="ORF">A0U89_14295</name>
</gene>
<evidence type="ECO:0000259" key="4">
    <source>
        <dbReference type="Pfam" id="PF13610"/>
    </source>
</evidence>
<dbReference type="GO" id="GO:0006310">
    <property type="term" value="P:DNA recombination"/>
    <property type="evidence" value="ECO:0007669"/>
    <property type="project" value="UniProtKB-KW"/>
</dbReference>
<dbReference type="EMBL" id="CP014675">
    <property type="protein sequence ID" value="AOX18476.1"/>
    <property type="molecule type" value="Genomic_DNA"/>
</dbReference>
<keyword evidence="5" id="KW-0614">Plasmid</keyword>
<name>A0A1D8UY06_9PROT</name>
<dbReference type="NCBIfam" id="NF033587">
    <property type="entry name" value="transpos_IS6"/>
    <property type="match status" value="1"/>
</dbReference>
<dbReference type="AlphaFoldDB" id="A0A1D8UY06"/>
<dbReference type="InterPro" id="IPR052183">
    <property type="entry name" value="IS_Transposase"/>
</dbReference>
<dbReference type="PANTHER" id="PTHR35528">
    <property type="entry name" value="BLL1675 PROTEIN"/>
    <property type="match status" value="1"/>
</dbReference>
<dbReference type="KEGG" id="kba:A0U89_14295"/>
<dbReference type="InterPro" id="IPR032874">
    <property type="entry name" value="DDE_dom"/>
</dbReference>
<sequence length="234" mass="27515">MSKEVVSYKRHRFPREVIAHAVWLYFRFPLSFRLIEEMLLERGLIVSYETIRRWSQKFGAAFARSLRRKAARPGDIWHLDEVRIVIHGQPHWLWRAVDQDGYILDEILQSRRNTQAAQRLLTRLLKKQGIRPARMVTDKLGSYGAARRKLRLTVRHLSHKGLNNRAENSHLPLRKRERIMQKFRSPGGCQRFVSVFSAVRNLFIPPASIDNALARHIHRIRAFAQWNKATLLTA</sequence>
<dbReference type="GO" id="GO:0032196">
    <property type="term" value="P:transposition"/>
    <property type="evidence" value="ECO:0007669"/>
    <property type="project" value="UniProtKB-KW"/>
</dbReference>
<dbReference type="PANTHER" id="PTHR35528:SF3">
    <property type="entry name" value="BLL1675 PROTEIN"/>
    <property type="match status" value="1"/>
</dbReference>
<evidence type="ECO:0000313" key="6">
    <source>
        <dbReference type="Proteomes" id="UP000179145"/>
    </source>
</evidence>
<accession>A0A1D8UY06</accession>
<evidence type="ECO:0000256" key="3">
    <source>
        <dbReference type="ARBA" id="ARBA00023172"/>
    </source>
</evidence>
<protein>
    <submittedName>
        <fullName evidence="5">Transposase</fullName>
    </submittedName>
</protein>
<geneLocation type="plasmid" evidence="6">
    <name>pkb14400_1</name>
</geneLocation>
<dbReference type="RefSeq" id="WP_070403957.1">
    <property type="nucleotide sequence ID" value="NZ_CP014675.1"/>
</dbReference>
<keyword evidence="1" id="KW-0815">Transposition</keyword>
<dbReference type="OrthoDB" id="4315389at2"/>
<dbReference type="GO" id="GO:0003677">
    <property type="term" value="F:DNA binding"/>
    <property type="evidence" value="ECO:0007669"/>
    <property type="project" value="UniProtKB-KW"/>
</dbReference>
<keyword evidence="6" id="KW-1185">Reference proteome</keyword>
<proteinExistence type="predicted"/>
<dbReference type="InterPro" id="IPR047930">
    <property type="entry name" value="Transpos_IS6"/>
</dbReference>
<evidence type="ECO:0000313" key="5">
    <source>
        <dbReference type="EMBL" id="AOX18476.1"/>
    </source>
</evidence>
<evidence type="ECO:0000256" key="1">
    <source>
        <dbReference type="ARBA" id="ARBA00022578"/>
    </source>
</evidence>